<keyword evidence="6 8" id="KW-1133">Transmembrane helix</keyword>
<dbReference type="NCBIfam" id="TIGR01625">
    <property type="entry name" value="YidE_YbjL_dupl"/>
    <property type="match status" value="2"/>
</dbReference>
<name>A0ABN4DEE3_9CORY</name>
<feature type="transmembrane region" description="Helical" evidence="8">
    <location>
        <begin position="351"/>
        <end position="371"/>
    </location>
</feature>
<evidence type="ECO:0000259" key="9">
    <source>
        <dbReference type="PROSITE" id="PS51202"/>
    </source>
</evidence>
<feature type="transmembrane region" description="Helical" evidence="8">
    <location>
        <begin position="444"/>
        <end position="463"/>
    </location>
</feature>
<feature type="transmembrane region" description="Helical" evidence="8">
    <location>
        <begin position="502"/>
        <end position="524"/>
    </location>
</feature>
<organism evidence="10 11">
    <name type="scientific">Corynebacterium atypicum</name>
    <dbReference type="NCBI Taxonomy" id="191610"/>
    <lineage>
        <taxon>Bacteria</taxon>
        <taxon>Bacillati</taxon>
        <taxon>Actinomycetota</taxon>
        <taxon>Actinomycetes</taxon>
        <taxon>Mycobacteriales</taxon>
        <taxon>Corynebacteriaceae</taxon>
        <taxon>Corynebacterium</taxon>
    </lineage>
</organism>
<gene>
    <name evidence="10" type="ORF">CATYP_08940</name>
</gene>
<comment type="subcellular location">
    <subcellularLocation>
        <location evidence="1">Cell membrane</location>
        <topology evidence="1">Multi-pass membrane protein</topology>
    </subcellularLocation>
</comment>
<evidence type="ECO:0000256" key="2">
    <source>
        <dbReference type="ARBA" id="ARBA00009854"/>
    </source>
</evidence>
<feature type="transmembrane region" description="Helical" evidence="8">
    <location>
        <begin position="87"/>
        <end position="108"/>
    </location>
</feature>
<dbReference type="Pfam" id="PF06826">
    <property type="entry name" value="Asp-Al_Ex"/>
    <property type="match status" value="2"/>
</dbReference>
<evidence type="ECO:0000256" key="8">
    <source>
        <dbReference type="SAM" id="Phobius"/>
    </source>
</evidence>
<keyword evidence="11" id="KW-1185">Reference proteome</keyword>
<feature type="transmembrane region" description="Helical" evidence="8">
    <location>
        <begin position="416"/>
        <end position="438"/>
    </location>
</feature>
<dbReference type="InterPro" id="IPR006512">
    <property type="entry name" value="YidE_YbjL"/>
</dbReference>
<dbReference type="SUPFAM" id="SSF116726">
    <property type="entry name" value="TrkA C-terminal domain-like"/>
    <property type="match status" value="1"/>
</dbReference>
<evidence type="ECO:0000256" key="4">
    <source>
        <dbReference type="ARBA" id="ARBA00022475"/>
    </source>
</evidence>
<evidence type="ECO:0000256" key="6">
    <source>
        <dbReference type="ARBA" id="ARBA00022989"/>
    </source>
</evidence>
<dbReference type="Pfam" id="PF02080">
    <property type="entry name" value="TrkA_C"/>
    <property type="match status" value="1"/>
</dbReference>
<evidence type="ECO:0000256" key="1">
    <source>
        <dbReference type="ARBA" id="ARBA00004651"/>
    </source>
</evidence>
<feature type="transmembrane region" description="Helical" evidence="8">
    <location>
        <begin position="150"/>
        <end position="168"/>
    </location>
</feature>
<keyword evidence="5 8" id="KW-0812">Transmembrane</keyword>
<dbReference type="PROSITE" id="PS51202">
    <property type="entry name" value="RCK_C"/>
    <property type="match status" value="1"/>
</dbReference>
<comment type="similarity">
    <text evidence="2">Belongs to the AAE transporter (TC 2.A.81) family.</text>
</comment>
<evidence type="ECO:0000256" key="3">
    <source>
        <dbReference type="ARBA" id="ARBA00022448"/>
    </source>
</evidence>
<evidence type="ECO:0000256" key="7">
    <source>
        <dbReference type="ARBA" id="ARBA00023136"/>
    </source>
</evidence>
<feature type="transmembrane region" description="Helical" evidence="8">
    <location>
        <begin position="57"/>
        <end position="75"/>
    </location>
</feature>
<feature type="domain" description="RCK C-terminal" evidence="9">
    <location>
        <begin position="258"/>
        <end position="341"/>
    </location>
</feature>
<dbReference type="Gene3D" id="3.30.70.1450">
    <property type="entry name" value="Regulator of K+ conductance, C-terminal domain"/>
    <property type="match status" value="1"/>
</dbReference>
<evidence type="ECO:0000313" key="11">
    <source>
        <dbReference type="Proteomes" id="UP000028504"/>
    </source>
</evidence>
<evidence type="ECO:0000256" key="5">
    <source>
        <dbReference type="ARBA" id="ARBA00022692"/>
    </source>
</evidence>
<keyword evidence="3" id="KW-0813">Transport</keyword>
<keyword evidence="4" id="KW-1003">Cell membrane</keyword>
<dbReference type="InterPro" id="IPR036721">
    <property type="entry name" value="RCK_C_sf"/>
</dbReference>
<sequence>MLSFLDGQVLLTLFIVIALGAAFGAIPFGPLRFGAAGALFMGLAVGAFVELPEESLTIFQDLGLGMFVYMVGLEAGETFFKNFREQLVPMGTALLSVTAAAAASILGAELLGVGRDVALGAFSGALTSTPSLALATEQVGSDAPAVGYSLGYPTGVALAILTVAFTIGRDWKARNDQVDPDEKKIRTAQIKITHDVSEADIEKLEEEWGEQFQVATVTREGTRRVLTEFSDVRRGDTISVLSTKSALPEITKVLGKRSQRLSIRRDNHLTVQTFRVSNGDIAGKSVGNLPFLASRNAQVIRLRRGDDVMLPHDDLYLEYGDIVEVAMPTTRTEQVRQYFGDSVQAFSELDWIAAAGGLALGFLLALLEIPLPGGTSFALGAAAGPLIVGIILGAIQRTGRTAWQLPRTANYTLRQLGLMMFLAAVGTASGPAFVNTAFTMDGLVIILLAAITAVVGCGIYLLVSWMAGQSPTRANGGMSGVLGQPAVLQYALENSSDSRIMAGYTATFALALIYKILVIPVMAII</sequence>
<feature type="transmembrane region" description="Helical" evidence="8">
    <location>
        <begin position="377"/>
        <end position="395"/>
    </location>
</feature>
<dbReference type="RefSeq" id="WP_038606668.1">
    <property type="nucleotide sequence ID" value="NZ_CP008944.1"/>
</dbReference>
<feature type="transmembrane region" description="Helical" evidence="8">
    <location>
        <begin position="6"/>
        <end position="26"/>
    </location>
</feature>
<protein>
    <submittedName>
        <fullName evidence="10">AspT/YidE/YbjL antiporter duplication domain-containing protein</fullName>
    </submittedName>
</protein>
<dbReference type="PANTHER" id="PTHR30445">
    <property type="entry name" value="K(+)_H(+) ANTIPORTER SUBUNIT KHTT"/>
    <property type="match status" value="1"/>
</dbReference>
<dbReference type="InterPro" id="IPR006037">
    <property type="entry name" value="RCK_C"/>
</dbReference>
<evidence type="ECO:0000313" key="10">
    <source>
        <dbReference type="EMBL" id="AIG64666.1"/>
    </source>
</evidence>
<dbReference type="InterPro" id="IPR050144">
    <property type="entry name" value="AAE_transporter"/>
</dbReference>
<proteinExistence type="inferred from homology"/>
<reference evidence="10 11" key="1">
    <citation type="submission" date="2014-07" db="EMBL/GenBank/DDBJ databases">
        <title>Complete genome sequence of Corynebacterium atypicum DSM 44849: identifiction of the mycolic acid biosynthesis genes.</title>
        <authorList>
            <person name="Tippelt A."/>
            <person name="Mollmann S."/>
            <person name="Albersmeier A."/>
            <person name="Jaenicke S."/>
            <person name="Ruckert C."/>
            <person name="Tauch A."/>
        </authorList>
    </citation>
    <scope>NUCLEOTIDE SEQUENCE [LARGE SCALE GENOMIC DNA]</scope>
    <source>
        <strain evidence="10 11">R2070</strain>
    </source>
</reference>
<accession>A0ABN4DEE3</accession>
<keyword evidence="7 8" id="KW-0472">Membrane</keyword>
<dbReference type="Proteomes" id="UP000028504">
    <property type="component" value="Chromosome"/>
</dbReference>
<dbReference type="PANTHER" id="PTHR30445:SF3">
    <property type="entry name" value="TRANSPORT PROTEIN YIDE-RELATED"/>
    <property type="match status" value="1"/>
</dbReference>
<dbReference type="EMBL" id="CP008944">
    <property type="protein sequence ID" value="AIG64666.1"/>
    <property type="molecule type" value="Genomic_DNA"/>
</dbReference>